<dbReference type="InterPro" id="IPR050140">
    <property type="entry name" value="SRY-related_HMG-box_TF-like"/>
</dbReference>
<keyword evidence="1" id="KW-0805">Transcription regulation</keyword>
<dbReference type="GO" id="GO:0005634">
    <property type="term" value="C:nucleus"/>
    <property type="evidence" value="ECO:0007669"/>
    <property type="project" value="UniProtKB-UniRule"/>
</dbReference>
<dbReference type="InterPro" id="IPR036910">
    <property type="entry name" value="HMG_box_dom_sf"/>
</dbReference>
<dbReference type="PROSITE" id="PS50118">
    <property type="entry name" value="HMG_BOX_2"/>
    <property type="match status" value="1"/>
</dbReference>
<evidence type="ECO:0000256" key="3">
    <source>
        <dbReference type="ARBA" id="ARBA00023163"/>
    </source>
</evidence>
<keyword evidence="3" id="KW-0804">Transcription</keyword>
<dbReference type="PANTHER" id="PTHR10270:SF161">
    <property type="entry name" value="SEX-DETERMINING REGION Y PROTEIN"/>
    <property type="match status" value="1"/>
</dbReference>
<dbReference type="GO" id="GO:0000978">
    <property type="term" value="F:RNA polymerase II cis-regulatory region sequence-specific DNA binding"/>
    <property type="evidence" value="ECO:0007669"/>
    <property type="project" value="TreeGrafter"/>
</dbReference>
<evidence type="ECO:0000259" key="5">
    <source>
        <dbReference type="PROSITE" id="PS50118"/>
    </source>
</evidence>
<keyword evidence="4" id="KW-0539">Nucleus</keyword>
<dbReference type="EMBL" id="KJ938434">
    <property type="protein sequence ID" value="AIG95712.1"/>
    <property type="molecule type" value="Genomic_DNA"/>
</dbReference>
<proteinExistence type="predicted"/>
<dbReference type="Pfam" id="PF00505">
    <property type="entry name" value="HMG_box"/>
    <property type="match status" value="1"/>
</dbReference>
<organism evidence="6">
    <name type="scientific">Pseudogymnoascus destructans</name>
    <dbReference type="NCBI Taxonomy" id="655981"/>
    <lineage>
        <taxon>Eukaryota</taxon>
        <taxon>Fungi</taxon>
        <taxon>Dikarya</taxon>
        <taxon>Ascomycota</taxon>
        <taxon>Pezizomycotina</taxon>
        <taxon>Leotiomycetes</taxon>
        <taxon>Thelebolales</taxon>
        <taxon>Thelebolaceae</taxon>
        <taxon>Pseudogymnoascus</taxon>
    </lineage>
</organism>
<protein>
    <submittedName>
        <fullName evidence="6">MAT1-2-1</fullName>
    </submittedName>
</protein>
<reference evidence="6" key="1">
    <citation type="journal article" date="2014" name="G3 (Bethesda)">
        <title>Molecular characterization of a heterothallic mating system in Pseudogymnoascus destructans, the Fungus causing white-nose syndrome of bats.</title>
        <authorList>
            <person name="Palmer J.M."/>
            <person name="Kubatova A."/>
            <person name="Novakova A."/>
            <person name="Minnis A.M."/>
            <person name="Kolarik M."/>
            <person name="Lindner D.L."/>
        </authorList>
    </citation>
    <scope>NUCLEOTIDE SEQUENCE</scope>
    <source>
        <strain evidence="6">CCF3942</strain>
    </source>
</reference>
<evidence type="ECO:0000256" key="4">
    <source>
        <dbReference type="PROSITE-ProRule" id="PRU00267"/>
    </source>
</evidence>
<dbReference type="GO" id="GO:0030154">
    <property type="term" value="P:cell differentiation"/>
    <property type="evidence" value="ECO:0007669"/>
    <property type="project" value="TreeGrafter"/>
</dbReference>
<evidence type="ECO:0000313" key="6">
    <source>
        <dbReference type="EMBL" id="AIG95712.1"/>
    </source>
</evidence>
<evidence type="ECO:0000256" key="2">
    <source>
        <dbReference type="ARBA" id="ARBA00023125"/>
    </source>
</evidence>
<feature type="domain" description="HMG box" evidence="5">
    <location>
        <begin position="110"/>
        <end position="178"/>
    </location>
</feature>
<dbReference type="PANTHER" id="PTHR10270">
    <property type="entry name" value="SOX TRANSCRIPTION FACTOR"/>
    <property type="match status" value="1"/>
</dbReference>
<feature type="DNA-binding region" description="HMG box" evidence="4">
    <location>
        <begin position="110"/>
        <end position="178"/>
    </location>
</feature>
<dbReference type="SMART" id="SM00398">
    <property type="entry name" value="HMG"/>
    <property type="match status" value="1"/>
</dbReference>
<dbReference type="InterPro" id="IPR009071">
    <property type="entry name" value="HMG_box_dom"/>
</dbReference>
<dbReference type="GO" id="GO:0001228">
    <property type="term" value="F:DNA-binding transcription activator activity, RNA polymerase II-specific"/>
    <property type="evidence" value="ECO:0007669"/>
    <property type="project" value="TreeGrafter"/>
</dbReference>
<dbReference type="CDD" id="cd01389">
    <property type="entry name" value="HMG-box_ROX1-like"/>
    <property type="match status" value="1"/>
</dbReference>
<keyword evidence="2 4" id="KW-0238">DNA-binding</keyword>
<dbReference type="SUPFAM" id="SSF47095">
    <property type="entry name" value="HMG-box"/>
    <property type="match status" value="1"/>
</dbReference>
<accession>A0A0D3MEP9</accession>
<dbReference type="Gene3D" id="1.10.30.10">
    <property type="entry name" value="High mobility group box domain"/>
    <property type="match status" value="1"/>
</dbReference>
<name>A0A0D3MEP9_9PEZI</name>
<dbReference type="FunFam" id="1.10.30.10:FF:000041">
    <property type="entry name" value="HMG box family protein"/>
    <property type="match status" value="1"/>
</dbReference>
<dbReference type="AlphaFoldDB" id="A0A0D3MEP9"/>
<sequence>MSLHTTDMNFTPTNLAQSISAILSDQITGNNGIAHIQLSGIFDQLEQNEKNWLLYGFALLINSSSEFTVLNDLDRVVFHPFGQGPQFGQGIFYTPDTSASEPTGETMAKVPRPPNAFILYRKDHHQLVKDANPGIHNNQISVILGQKWNGESTEVREHYLALSKQAKRDHLLQYPDYQYRPRRPEQLKRRMTKEKKRKLMARFVAEEKTADDNQGGNLSNDASDLKFLTPKTGSPNVLFLGAHSPAKIELAKSVGNSAAMDIDIVSWNSITADVDLMLKEDTQVKDGRIPTTGVAPGAYLWTR</sequence>
<dbReference type="GO" id="GO:0000122">
    <property type="term" value="P:negative regulation of transcription by RNA polymerase II"/>
    <property type="evidence" value="ECO:0007669"/>
    <property type="project" value="TreeGrafter"/>
</dbReference>
<evidence type="ECO:0000256" key="1">
    <source>
        <dbReference type="ARBA" id="ARBA00023015"/>
    </source>
</evidence>